<keyword evidence="2" id="KW-1185">Reference proteome</keyword>
<organism evidence="1 2">
    <name type="scientific">Streptohalobacillus salinus</name>
    <dbReference type="NCBI Taxonomy" id="621096"/>
    <lineage>
        <taxon>Bacteria</taxon>
        <taxon>Bacillati</taxon>
        <taxon>Bacillota</taxon>
        <taxon>Bacilli</taxon>
        <taxon>Bacillales</taxon>
        <taxon>Bacillaceae</taxon>
        <taxon>Streptohalobacillus</taxon>
    </lineage>
</organism>
<dbReference type="RefSeq" id="WP_110250370.1">
    <property type="nucleotide sequence ID" value="NZ_QJJR01000002.1"/>
</dbReference>
<dbReference type="Proteomes" id="UP000247922">
    <property type="component" value="Unassembled WGS sequence"/>
</dbReference>
<sequence>MILYAEVECMIYDAQSLKEKRSVLKRILHQLDEPNLAAAELDFQDLWQRTMIGVTSISQSSIQCERLIDQAIHKLDHESTIEVTNIHKQWLG</sequence>
<dbReference type="Pfam" id="PF04456">
    <property type="entry name" value="DUF503"/>
    <property type="match status" value="1"/>
</dbReference>
<accession>A0A2V3WIW4</accession>
<evidence type="ECO:0008006" key="3">
    <source>
        <dbReference type="Google" id="ProtNLM"/>
    </source>
</evidence>
<dbReference type="PANTHER" id="PTHR36441">
    <property type="entry name" value="HYPOTHETICAL CYTOSOLIC PROTEIN"/>
    <property type="match status" value="1"/>
</dbReference>
<name>A0A2V3WIW4_9BACI</name>
<evidence type="ECO:0000313" key="2">
    <source>
        <dbReference type="Proteomes" id="UP000247922"/>
    </source>
</evidence>
<dbReference type="EMBL" id="QJJR01000002">
    <property type="protein sequence ID" value="PXW92488.1"/>
    <property type="molecule type" value="Genomic_DNA"/>
</dbReference>
<dbReference type="OrthoDB" id="9809023at2"/>
<dbReference type="AlphaFoldDB" id="A0A2V3WIW4"/>
<proteinExistence type="predicted"/>
<gene>
    <name evidence="1" type="ORF">DES38_10269</name>
</gene>
<comment type="caution">
    <text evidence="1">The sequence shown here is derived from an EMBL/GenBank/DDBJ whole genome shotgun (WGS) entry which is preliminary data.</text>
</comment>
<protein>
    <recommendedName>
        <fullName evidence="3">YlxP-like protein</fullName>
    </recommendedName>
</protein>
<dbReference type="SUPFAM" id="SSF103007">
    <property type="entry name" value="Hypothetical protein TT1725"/>
    <property type="match status" value="1"/>
</dbReference>
<dbReference type="InterPro" id="IPR036746">
    <property type="entry name" value="TT1725-like_sf"/>
</dbReference>
<dbReference type="Gene3D" id="3.30.70.1120">
    <property type="entry name" value="TT1725-like"/>
    <property type="match status" value="1"/>
</dbReference>
<dbReference type="InterPro" id="IPR007546">
    <property type="entry name" value="DUF503"/>
</dbReference>
<reference evidence="1 2" key="1">
    <citation type="submission" date="2018-05" db="EMBL/GenBank/DDBJ databases">
        <title>Genomic Encyclopedia of Type Strains, Phase IV (KMG-IV): sequencing the most valuable type-strain genomes for metagenomic binning, comparative biology and taxonomic classification.</title>
        <authorList>
            <person name="Goeker M."/>
        </authorList>
    </citation>
    <scope>NUCLEOTIDE SEQUENCE [LARGE SCALE GENOMIC DNA]</scope>
    <source>
        <strain evidence="1 2">DSM 22440</strain>
    </source>
</reference>
<dbReference type="PANTHER" id="PTHR36441:SF1">
    <property type="entry name" value="DUF503 DOMAIN-CONTAINING PROTEIN"/>
    <property type="match status" value="1"/>
</dbReference>
<evidence type="ECO:0000313" key="1">
    <source>
        <dbReference type="EMBL" id="PXW92488.1"/>
    </source>
</evidence>